<protein>
    <submittedName>
        <fullName evidence="1">Putative endonuclease</fullName>
    </submittedName>
</protein>
<sequence>MKNKKYHMCYQTLVYSPNGTRRYFGKHSSDKISDKYVGSGNYIYYAKRLKYRIEIVDRTFFDTEQLAYEFEELLIEEAWDKFGKGIRCMNMKPGGEGGSCTTRSPESIEKSASKIRGIPRSESTKQAISAGHKRNPYSHTEEAKKAMSLAKLGKKRTKEANEAHIGKHSQPKLSMRSKLWEFEKEIRKLWIKEGMPKRRKFQRIIVENGFPDLDVGYMVKTFEKNLANK</sequence>
<reference evidence="1 2" key="1">
    <citation type="submission" date="2018-03" db="EMBL/GenBank/DDBJ databases">
        <title>Complete genome sequence analysis of Enterobacteria phage IME281.</title>
        <authorList>
            <person name="Li P."/>
            <person name="Wang J."/>
            <person name="Tong Y."/>
        </authorList>
    </citation>
    <scope>NUCLEOTIDE SEQUENCE [LARGE SCALE GENOMIC DNA]</scope>
</reference>
<dbReference type="GO" id="GO:0004519">
    <property type="term" value="F:endonuclease activity"/>
    <property type="evidence" value="ECO:0007669"/>
    <property type="project" value="UniProtKB-KW"/>
</dbReference>
<keyword evidence="1" id="KW-0378">Hydrolase</keyword>
<dbReference type="Proteomes" id="UP000246926">
    <property type="component" value="Segment"/>
</dbReference>
<dbReference type="KEGG" id="vg:65111840"/>
<evidence type="ECO:0000313" key="2">
    <source>
        <dbReference type="Proteomes" id="UP000246926"/>
    </source>
</evidence>
<dbReference type="EMBL" id="MH051913">
    <property type="protein sequence ID" value="AWD91099.1"/>
    <property type="molecule type" value="Genomic_DNA"/>
</dbReference>
<accession>A0A2S1GNZ4</accession>
<proteinExistence type="predicted"/>
<dbReference type="GeneID" id="65111840"/>
<evidence type="ECO:0000313" key="1">
    <source>
        <dbReference type="EMBL" id="AWD91099.1"/>
    </source>
</evidence>
<keyword evidence="1" id="KW-0255">Endonuclease</keyword>
<dbReference type="RefSeq" id="YP_010094232.1">
    <property type="nucleotide sequence ID" value="NC_055740.1"/>
</dbReference>
<keyword evidence="1" id="KW-0540">Nuclease</keyword>
<keyword evidence="2" id="KW-1185">Reference proteome</keyword>
<organism evidence="1 2">
    <name type="scientific">Enterobacteria phage vB_EcoM_IME281</name>
    <dbReference type="NCBI Taxonomy" id="2163887"/>
    <lineage>
        <taxon>Viruses</taxon>
        <taxon>Duplodnaviria</taxon>
        <taxon>Heunggongvirae</taxon>
        <taxon>Uroviricota</taxon>
        <taxon>Caudoviricetes</taxon>
        <taxon>Pantevenvirales</taxon>
        <taxon>Straboviridae</taxon>
        <taxon>Tevenvirinae</taxon>
        <taxon>Dhakavirus</taxon>
        <taxon>Dhakavirus ime281</taxon>
    </lineage>
</organism>
<name>A0A2S1GNZ4_9CAUD</name>